<evidence type="ECO:0000313" key="4">
    <source>
        <dbReference type="Proteomes" id="UP000002384"/>
    </source>
</evidence>
<gene>
    <name evidence="3" type="ordered locus">PCC7424_0939</name>
</gene>
<reference evidence="4" key="1">
    <citation type="journal article" date="2011" name="MBio">
        <title>Novel metabolic attributes of the genus Cyanothece, comprising a group of unicellular nitrogen-fixing Cyanobacteria.</title>
        <authorList>
            <person name="Bandyopadhyay A."/>
            <person name="Elvitigala T."/>
            <person name="Welsh E."/>
            <person name="Stockel J."/>
            <person name="Liberton M."/>
            <person name="Min H."/>
            <person name="Sherman L.A."/>
            <person name="Pakrasi H.B."/>
        </authorList>
    </citation>
    <scope>NUCLEOTIDE SEQUENCE [LARGE SCALE GENOMIC DNA]</scope>
    <source>
        <strain evidence="4">PCC 7424</strain>
    </source>
</reference>
<name>B7KII9_GLOC7</name>
<keyword evidence="2" id="KW-0472">Membrane</keyword>
<feature type="transmembrane region" description="Helical" evidence="2">
    <location>
        <begin position="20"/>
        <end position="37"/>
    </location>
</feature>
<dbReference type="Proteomes" id="UP000002384">
    <property type="component" value="Chromosome"/>
</dbReference>
<dbReference type="eggNOG" id="ENOG503201Y">
    <property type="taxonomic scope" value="Bacteria"/>
</dbReference>
<evidence type="ECO:0000256" key="1">
    <source>
        <dbReference type="SAM" id="MobiDB-lite"/>
    </source>
</evidence>
<keyword evidence="2" id="KW-1133">Transmembrane helix</keyword>
<organism evidence="3 4">
    <name type="scientific">Gloeothece citriformis (strain PCC 7424)</name>
    <name type="common">Cyanothece sp. (strain PCC 7424)</name>
    <dbReference type="NCBI Taxonomy" id="65393"/>
    <lineage>
        <taxon>Bacteria</taxon>
        <taxon>Bacillati</taxon>
        <taxon>Cyanobacteriota</taxon>
        <taxon>Cyanophyceae</taxon>
        <taxon>Oscillatoriophycideae</taxon>
        <taxon>Chroococcales</taxon>
        <taxon>Aphanothecaceae</taxon>
        <taxon>Gloeothece</taxon>
        <taxon>Gloeothece citriformis</taxon>
    </lineage>
</organism>
<dbReference type="EMBL" id="CP001291">
    <property type="protein sequence ID" value="ACK69395.1"/>
    <property type="molecule type" value="Genomic_DNA"/>
</dbReference>
<feature type="compositionally biased region" description="Basic and acidic residues" evidence="1">
    <location>
        <begin position="44"/>
        <end position="53"/>
    </location>
</feature>
<dbReference type="KEGG" id="cyc:PCC7424_0939"/>
<evidence type="ECO:0000256" key="2">
    <source>
        <dbReference type="SAM" id="Phobius"/>
    </source>
</evidence>
<dbReference type="HOGENOM" id="CLU_2057502_0_0_3"/>
<keyword evidence="2" id="KW-0812">Transmembrane</keyword>
<dbReference type="OrthoDB" id="467131at2"/>
<proteinExistence type="predicted"/>
<feature type="compositionally biased region" description="Basic and acidic residues" evidence="1">
    <location>
        <begin position="60"/>
        <end position="73"/>
    </location>
</feature>
<protein>
    <submittedName>
        <fullName evidence="3">Uncharacterized protein</fullName>
    </submittedName>
</protein>
<feature type="region of interest" description="Disordered" evidence="1">
    <location>
        <begin position="41"/>
        <end position="73"/>
    </location>
</feature>
<keyword evidence="4" id="KW-1185">Reference proteome</keyword>
<dbReference type="AlphaFoldDB" id="B7KII9"/>
<accession>B7KII9</accession>
<sequence length="119" mass="13360">MINVIDQTISFLKEYKIDRLFAGIFAVILLFVTNADLGNNSKPIGERIGEQQHETSVNSERPKTTGELLDEARGDVPFDERMKNITRDSKEAFQQFGEGITTSAKESLRELKDNVTPGQ</sequence>
<dbReference type="RefSeq" id="WP_012598342.1">
    <property type="nucleotide sequence ID" value="NC_011729.1"/>
</dbReference>
<evidence type="ECO:0000313" key="3">
    <source>
        <dbReference type="EMBL" id="ACK69395.1"/>
    </source>
</evidence>